<feature type="transmembrane region" description="Helical" evidence="1">
    <location>
        <begin position="41"/>
        <end position="69"/>
    </location>
</feature>
<keyword evidence="1" id="KW-1133">Transmembrane helix</keyword>
<keyword evidence="3" id="KW-1185">Reference proteome</keyword>
<organism evidence="2 3">
    <name type="scientific">Sporormia fimetaria CBS 119925</name>
    <dbReference type="NCBI Taxonomy" id="1340428"/>
    <lineage>
        <taxon>Eukaryota</taxon>
        <taxon>Fungi</taxon>
        <taxon>Dikarya</taxon>
        <taxon>Ascomycota</taxon>
        <taxon>Pezizomycotina</taxon>
        <taxon>Dothideomycetes</taxon>
        <taxon>Pleosporomycetidae</taxon>
        <taxon>Pleosporales</taxon>
        <taxon>Sporormiaceae</taxon>
        <taxon>Sporormia</taxon>
    </lineage>
</organism>
<protein>
    <recommendedName>
        <fullName evidence="4">Transmembrane protein</fullName>
    </recommendedName>
</protein>
<keyword evidence="1" id="KW-0812">Transmembrane</keyword>
<keyword evidence="1" id="KW-0472">Membrane</keyword>
<reference evidence="2" key="1">
    <citation type="journal article" date="2020" name="Stud. Mycol.">
        <title>101 Dothideomycetes genomes: a test case for predicting lifestyles and emergence of pathogens.</title>
        <authorList>
            <person name="Haridas S."/>
            <person name="Albert R."/>
            <person name="Binder M."/>
            <person name="Bloem J."/>
            <person name="Labutti K."/>
            <person name="Salamov A."/>
            <person name="Andreopoulos B."/>
            <person name="Baker S."/>
            <person name="Barry K."/>
            <person name="Bills G."/>
            <person name="Bluhm B."/>
            <person name="Cannon C."/>
            <person name="Castanera R."/>
            <person name="Culley D."/>
            <person name="Daum C."/>
            <person name="Ezra D."/>
            <person name="Gonzalez J."/>
            <person name="Henrissat B."/>
            <person name="Kuo A."/>
            <person name="Liang C."/>
            <person name="Lipzen A."/>
            <person name="Lutzoni F."/>
            <person name="Magnuson J."/>
            <person name="Mondo S."/>
            <person name="Nolan M."/>
            <person name="Ohm R."/>
            <person name="Pangilinan J."/>
            <person name="Park H.-J."/>
            <person name="Ramirez L."/>
            <person name="Alfaro M."/>
            <person name="Sun H."/>
            <person name="Tritt A."/>
            <person name="Yoshinaga Y."/>
            <person name="Zwiers L.-H."/>
            <person name="Turgeon B."/>
            <person name="Goodwin S."/>
            <person name="Spatafora J."/>
            <person name="Crous P."/>
            <person name="Grigoriev I."/>
        </authorList>
    </citation>
    <scope>NUCLEOTIDE SEQUENCE</scope>
    <source>
        <strain evidence="2">CBS 119925</strain>
    </source>
</reference>
<name>A0A6A6V615_9PLEO</name>
<feature type="transmembrane region" description="Helical" evidence="1">
    <location>
        <begin position="123"/>
        <end position="146"/>
    </location>
</feature>
<evidence type="ECO:0000256" key="1">
    <source>
        <dbReference type="SAM" id="Phobius"/>
    </source>
</evidence>
<proteinExistence type="predicted"/>
<gene>
    <name evidence="2" type="ORF">M011DRAFT_145299</name>
</gene>
<sequence>MLLQLQDHHRCDRRPGSRCRLSVPFYPPPPRLRLRLLDCHVLRGICPVYCPSSSLFLFFPFPILFPFILDRKYPVHLLAPFPRRRRVISNSALIPLLRSSPLYLASSRCRGSCGKGMMGVFLWWSWSLVIPPFLPLFFVSCVCLWLRGWRVEELKGWFGAFTTGRRYQSLERKGVCRLCERRVCVCI</sequence>
<evidence type="ECO:0000313" key="2">
    <source>
        <dbReference type="EMBL" id="KAF2745336.1"/>
    </source>
</evidence>
<accession>A0A6A6V615</accession>
<evidence type="ECO:0008006" key="4">
    <source>
        <dbReference type="Google" id="ProtNLM"/>
    </source>
</evidence>
<dbReference type="Proteomes" id="UP000799440">
    <property type="component" value="Unassembled WGS sequence"/>
</dbReference>
<dbReference type="EMBL" id="MU006583">
    <property type="protein sequence ID" value="KAF2745336.1"/>
    <property type="molecule type" value="Genomic_DNA"/>
</dbReference>
<dbReference type="AlphaFoldDB" id="A0A6A6V615"/>
<evidence type="ECO:0000313" key="3">
    <source>
        <dbReference type="Proteomes" id="UP000799440"/>
    </source>
</evidence>